<dbReference type="RefSeq" id="WP_249830104.1">
    <property type="nucleotide sequence ID" value="NZ_JAMGBE010000001.1"/>
</dbReference>
<protein>
    <submittedName>
        <fullName evidence="1">Uncharacterized protein</fullName>
    </submittedName>
</protein>
<gene>
    <name evidence="1" type="ORF">LZ538_00815</name>
</gene>
<dbReference type="Proteomes" id="UP001165342">
    <property type="component" value="Unassembled WGS sequence"/>
</dbReference>
<organism evidence="1 2">
    <name type="scientific">Sphingomonas hankyongi</name>
    <dbReference type="NCBI Taxonomy" id="2908209"/>
    <lineage>
        <taxon>Bacteria</taxon>
        <taxon>Pseudomonadati</taxon>
        <taxon>Pseudomonadota</taxon>
        <taxon>Alphaproteobacteria</taxon>
        <taxon>Sphingomonadales</taxon>
        <taxon>Sphingomonadaceae</taxon>
        <taxon>Sphingomonas</taxon>
    </lineage>
</organism>
<comment type="caution">
    <text evidence="1">The sequence shown here is derived from an EMBL/GenBank/DDBJ whole genome shotgun (WGS) entry which is preliminary data.</text>
</comment>
<dbReference type="EMBL" id="JAMGBE010000001">
    <property type="protein sequence ID" value="MCL6728597.1"/>
    <property type="molecule type" value="Genomic_DNA"/>
</dbReference>
<sequence length="108" mass="12010">MMRVAMSQAASGLLRALVARSGAERNRILLTEWTSVDWQSLTFIGERHEGRFRIDGVDANEIVERMMTGIDDAEFQIAGHVVADIAIVEERSEPEGRILLVEALTIAE</sequence>
<keyword evidence="2" id="KW-1185">Reference proteome</keyword>
<name>A0ABT0RYB5_9SPHN</name>
<evidence type="ECO:0000313" key="2">
    <source>
        <dbReference type="Proteomes" id="UP001165342"/>
    </source>
</evidence>
<evidence type="ECO:0000313" key="1">
    <source>
        <dbReference type="EMBL" id="MCL6728597.1"/>
    </source>
</evidence>
<proteinExistence type="predicted"/>
<reference evidence="1" key="1">
    <citation type="submission" date="2022-05" db="EMBL/GenBank/DDBJ databases">
        <authorList>
            <person name="Jo J.-H."/>
            <person name="Im W.-T."/>
        </authorList>
    </citation>
    <scope>NUCLEOTIDE SEQUENCE</scope>
    <source>
        <strain evidence="1">SE220</strain>
    </source>
</reference>
<accession>A0ABT0RYB5</accession>